<proteinExistence type="predicted"/>
<dbReference type="RefSeq" id="XP_031562978.1">
    <property type="nucleotide sequence ID" value="XM_031707118.1"/>
</dbReference>
<evidence type="ECO:0000313" key="3">
    <source>
        <dbReference type="RefSeq" id="XP_031562978.1"/>
    </source>
</evidence>
<dbReference type="GeneID" id="116298599"/>
<organism evidence="1 2">
    <name type="scientific">Actinia tenebrosa</name>
    <name type="common">Australian red waratah sea anemone</name>
    <dbReference type="NCBI Taxonomy" id="6105"/>
    <lineage>
        <taxon>Eukaryota</taxon>
        <taxon>Metazoa</taxon>
        <taxon>Cnidaria</taxon>
        <taxon>Anthozoa</taxon>
        <taxon>Hexacorallia</taxon>
        <taxon>Actiniaria</taxon>
        <taxon>Actiniidae</taxon>
        <taxon>Actinia</taxon>
    </lineage>
</organism>
<dbReference type="OrthoDB" id="5953270at2759"/>
<name>A0A6P8IBQ6_ACTTE</name>
<dbReference type="InterPro" id="IPR011993">
    <property type="entry name" value="PH-like_dom_sf"/>
</dbReference>
<dbReference type="RefSeq" id="XP_031562977.1">
    <property type="nucleotide sequence ID" value="XM_031707117.1"/>
</dbReference>
<gene>
    <name evidence="2 3" type="primary">LOC116298599</name>
</gene>
<dbReference type="KEGG" id="aten:116298599"/>
<accession>A0A6P8IBQ6</accession>
<evidence type="ECO:0000313" key="1">
    <source>
        <dbReference type="Proteomes" id="UP000515163"/>
    </source>
</evidence>
<reference evidence="2 3" key="1">
    <citation type="submission" date="2025-04" db="UniProtKB">
        <authorList>
            <consortium name="RefSeq"/>
        </authorList>
    </citation>
    <scope>IDENTIFICATION</scope>
    <source>
        <tissue evidence="2 3">Tentacle</tissue>
    </source>
</reference>
<dbReference type="AlphaFoldDB" id="A0A6P8IBQ6"/>
<evidence type="ECO:0000313" key="2">
    <source>
        <dbReference type="RefSeq" id="XP_031562977.1"/>
    </source>
</evidence>
<sequence length="249" mass="27800">MEISDEAVHFVRTELSKSFNNHRIIIAPSKVEVYSAKTKDFLKKPSDVKWSLVGSGILAVVYDTKENSDRLQLCLTSPKTANIIWQENIVPFTTIDSPHPTFHTLTSTRNYQERTGILYQNKAVARLVFQVMSMFTSQTRSQSSKKVLRSQSFCVAPRPKATPGARDVKNTLEICTIALSKVHVQRVFSTSSSSPKVSGPMTASICVQRPPQRMTFTPERKLSSPPAIIKRRGTVPLSLLTTDLCTTEL</sequence>
<protein>
    <submittedName>
        <fullName evidence="2 3">Uncharacterized protein LOC116298599</fullName>
    </submittedName>
</protein>
<keyword evidence="1" id="KW-1185">Reference proteome</keyword>
<dbReference type="Gene3D" id="2.30.29.30">
    <property type="entry name" value="Pleckstrin-homology domain (PH domain)/Phosphotyrosine-binding domain (PTB)"/>
    <property type="match status" value="1"/>
</dbReference>
<dbReference type="Proteomes" id="UP000515163">
    <property type="component" value="Unplaced"/>
</dbReference>